<evidence type="ECO:0000313" key="2">
    <source>
        <dbReference type="EMBL" id="SDR13406.1"/>
    </source>
</evidence>
<organism evidence="2 3">
    <name type="scientific">Natronobacterium texcoconense</name>
    <dbReference type="NCBI Taxonomy" id="1095778"/>
    <lineage>
        <taxon>Archaea</taxon>
        <taxon>Methanobacteriati</taxon>
        <taxon>Methanobacteriota</taxon>
        <taxon>Stenosarchaea group</taxon>
        <taxon>Halobacteria</taxon>
        <taxon>Halobacteriales</taxon>
        <taxon>Natrialbaceae</taxon>
        <taxon>Natronobacterium</taxon>
    </lineage>
</organism>
<dbReference type="AlphaFoldDB" id="A0A1H1GKJ0"/>
<sequence length="94" mass="10472">MSDDEDEEPAVTLGEKTPVEGAPLARVSSRLTWPKEKSEIDRLEGDSVVRTPDGPRELSNVLEEVDETYFQRRQEFEGEVRDVIGTGPVPTADD</sequence>
<protein>
    <submittedName>
        <fullName evidence="2">Uncharacterized protein</fullName>
    </submittedName>
</protein>
<evidence type="ECO:0000313" key="3">
    <source>
        <dbReference type="Proteomes" id="UP000198848"/>
    </source>
</evidence>
<dbReference type="Proteomes" id="UP000198848">
    <property type="component" value="Unassembled WGS sequence"/>
</dbReference>
<dbReference type="InterPro" id="IPR043899">
    <property type="entry name" value="DUF5789"/>
</dbReference>
<reference evidence="3" key="1">
    <citation type="submission" date="2016-10" db="EMBL/GenBank/DDBJ databases">
        <authorList>
            <person name="Varghese N."/>
            <person name="Submissions S."/>
        </authorList>
    </citation>
    <scope>NUCLEOTIDE SEQUENCE [LARGE SCALE GENOMIC DNA]</scope>
    <source>
        <strain evidence="3">DSM 24767</strain>
    </source>
</reference>
<keyword evidence="3" id="KW-1185">Reference proteome</keyword>
<gene>
    <name evidence="2" type="ORF">SAMN04489842_2465</name>
</gene>
<dbReference type="STRING" id="1095778.SAMN04489842_2465"/>
<name>A0A1H1GKJ0_NATTX</name>
<proteinExistence type="predicted"/>
<dbReference type="Pfam" id="PF19102">
    <property type="entry name" value="DUF5789"/>
    <property type="match status" value="1"/>
</dbReference>
<dbReference type="OrthoDB" id="195084at2157"/>
<dbReference type="RefSeq" id="WP_090382084.1">
    <property type="nucleotide sequence ID" value="NZ_FNLC01000002.1"/>
</dbReference>
<dbReference type="EMBL" id="FNLC01000002">
    <property type="protein sequence ID" value="SDR13406.1"/>
    <property type="molecule type" value="Genomic_DNA"/>
</dbReference>
<feature type="region of interest" description="Disordered" evidence="1">
    <location>
        <begin position="1"/>
        <end position="24"/>
    </location>
</feature>
<accession>A0A1H1GKJ0</accession>
<evidence type="ECO:0000256" key="1">
    <source>
        <dbReference type="SAM" id="MobiDB-lite"/>
    </source>
</evidence>